<protein>
    <submittedName>
        <fullName evidence="1">Uncharacterized protein</fullName>
    </submittedName>
</protein>
<evidence type="ECO:0000313" key="2">
    <source>
        <dbReference type="Proteomes" id="UP001519460"/>
    </source>
</evidence>
<proteinExistence type="predicted"/>
<evidence type="ECO:0000313" key="1">
    <source>
        <dbReference type="EMBL" id="KAK7494374.1"/>
    </source>
</evidence>
<name>A0ABD0L4N4_9CAEN</name>
<organism evidence="1 2">
    <name type="scientific">Batillaria attramentaria</name>
    <dbReference type="NCBI Taxonomy" id="370345"/>
    <lineage>
        <taxon>Eukaryota</taxon>
        <taxon>Metazoa</taxon>
        <taxon>Spiralia</taxon>
        <taxon>Lophotrochozoa</taxon>
        <taxon>Mollusca</taxon>
        <taxon>Gastropoda</taxon>
        <taxon>Caenogastropoda</taxon>
        <taxon>Sorbeoconcha</taxon>
        <taxon>Cerithioidea</taxon>
        <taxon>Batillariidae</taxon>
        <taxon>Batillaria</taxon>
    </lineage>
</organism>
<sequence length="68" mass="7865">MGRHAEAFNKARHAFTKLDTEKKKEFQLITTLRCDGGHKVQYELTSLHLDTIDGDQASKNRTRKEDFS</sequence>
<reference evidence="1 2" key="1">
    <citation type="journal article" date="2023" name="Sci. Data">
        <title>Genome assembly of the Korean intertidal mud-creeper Batillaria attramentaria.</title>
        <authorList>
            <person name="Patra A.K."/>
            <person name="Ho P.T."/>
            <person name="Jun S."/>
            <person name="Lee S.J."/>
            <person name="Kim Y."/>
            <person name="Won Y.J."/>
        </authorList>
    </citation>
    <scope>NUCLEOTIDE SEQUENCE [LARGE SCALE GENOMIC DNA]</scope>
    <source>
        <strain evidence="1">Wonlab-2016</strain>
    </source>
</reference>
<dbReference type="EMBL" id="JACVVK020000083">
    <property type="protein sequence ID" value="KAK7494374.1"/>
    <property type="molecule type" value="Genomic_DNA"/>
</dbReference>
<comment type="caution">
    <text evidence="1">The sequence shown here is derived from an EMBL/GenBank/DDBJ whole genome shotgun (WGS) entry which is preliminary data.</text>
</comment>
<gene>
    <name evidence="1" type="ORF">BaRGS_00014266</name>
</gene>
<accession>A0ABD0L4N4</accession>
<dbReference type="Proteomes" id="UP001519460">
    <property type="component" value="Unassembled WGS sequence"/>
</dbReference>
<keyword evidence="2" id="KW-1185">Reference proteome</keyword>
<dbReference type="AlphaFoldDB" id="A0ABD0L4N4"/>